<dbReference type="SUPFAM" id="SSF53706">
    <property type="entry name" value="Formate dehydrogenase/DMSO reductase, domains 1-3"/>
    <property type="match status" value="1"/>
</dbReference>
<evidence type="ECO:0000259" key="6">
    <source>
        <dbReference type="PROSITE" id="PS51669"/>
    </source>
</evidence>
<name>A0A1M4ZNS2_9BACT</name>
<dbReference type="InterPro" id="IPR006478">
    <property type="entry name" value="Formate_DH_asu"/>
</dbReference>
<dbReference type="GO" id="GO:0016020">
    <property type="term" value="C:membrane"/>
    <property type="evidence" value="ECO:0007669"/>
    <property type="project" value="TreeGrafter"/>
</dbReference>
<dbReference type="SUPFAM" id="SSF50692">
    <property type="entry name" value="ADC-like"/>
    <property type="match status" value="1"/>
</dbReference>
<dbReference type="Gene3D" id="3.40.228.10">
    <property type="entry name" value="Dimethylsulfoxide Reductase, domain 2"/>
    <property type="match status" value="1"/>
</dbReference>
<dbReference type="GO" id="GO:0003954">
    <property type="term" value="F:NADH dehydrogenase activity"/>
    <property type="evidence" value="ECO:0007669"/>
    <property type="project" value="TreeGrafter"/>
</dbReference>
<dbReference type="Gene3D" id="2.40.40.20">
    <property type="match status" value="1"/>
</dbReference>
<dbReference type="InterPro" id="IPR050123">
    <property type="entry name" value="Prok_molybdopt-oxidoreductase"/>
</dbReference>
<keyword evidence="3" id="KW-0560">Oxidoreductase</keyword>
<dbReference type="GO" id="GO:0022904">
    <property type="term" value="P:respiratory electron transport chain"/>
    <property type="evidence" value="ECO:0007669"/>
    <property type="project" value="TreeGrafter"/>
</dbReference>
<keyword evidence="4" id="KW-0408">Iron</keyword>
<evidence type="ECO:0000313" key="7">
    <source>
        <dbReference type="EMBL" id="SHF19452.1"/>
    </source>
</evidence>
<dbReference type="OrthoDB" id="9757870at2"/>
<dbReference type="PANTHER" id="PTHR43105:SF10">
    <property type="entry name" value="NADH-QUINONE OXIDOREDUCTASE SUBUNIT G"/>
    <property type="match status" value="1"/>
</dbReference>
<dbReference type="InterPro" id="IPR041924">
    <property type="entry name" value="Formate_Dh-H_N"/>
</dbReference>
<feature type="domain" description="4Fe-4S Mo/W bis-MGD-type" evidence="6">
    <location>
        <begin position="6"/>
        <end position="62"/>
    </location>
</feature>
<evidence type="ECO:0000256" key="5">
    <source>
        <dbReference type="ARBA" id="ARBA00023014"/>
    </source>
</evidence>
<dbReference type="GO" id="GO:0015942">
    <property type="term" value="P:formate metabolic process"/>
    <property type="evidence" value="ECO:0007669"/>
    <property type="project" value="InterPro"/>
</dbReference>
<dbReference type="GO" id="GO:0008863">
    <property type="term" value="F:formate dehydrogenase (NAD+) activity"/>
    <property type="evidence" value="ECO:0007669"/>
    <property type="project" value="InterPro"/>
</dbReference>
<dbReference type="PROSITE" id="PS51669">
    <property type="entry name" value="4FE4S_MOW_BIS_MGD"/>
    <property type="match status" value="1"/>
</dbReference>
<keyword evidence="2" id="KW-0479">Metal-binding</keyword>
<keyword evidence="5" id="KW-0411">Iron-sulfur</keyword>
<dbReference type="Gene3D" id="2.20.25.90">
    <property type="entry name" value="ADC-like domains"/>
    <property type="match status" value="1"/>
</dbReference>
<dbReference type="AlphaFoldDB" id="A0A1M4ZNS2"/>
<dbReference type="Pfam" id="PF04879">
    <property type="entry name" value="Molybdop_Fe4S4"/>
    <property type="match status" value="1"/>
</dbReference>
<dbReference type="SMART" id="SM00926">
    <property type="entry name" value="Molybdop_Fe4S4"/>
    <property type="match status" value="1"/>
</dbReference>
<gene>
    <name evidence="7" type="ORF">SAMN02745206_01516</name>
</gene>
<dbReference type="FunFam" id="3.40.228.10:FF:000002">
    <property type="entry name" value="Formate dehydrogenase subunit alpha"/>
    <property type="match status" value="1"/>
</dbReference>
<evidence type="ECO:0000256" key="4">
    <source>
        <dbReference type="ARBA" id="ARBA00023004"/>
    </source>
</evidence>
<dbReference type="GO" id="GO:0043546">
    <property type="term" value="F:molybdopterin cofactor binding"/>
    <property type="evidence" value="ECO:0007669"/>
    <property type="project" value="InterPro"/>
</dbReference>
<dbReference type="InterPro" id="IPR027467">
    <property type="entry name" value="MopterinOxRdtase_cofactor_BS"/>
</dbReference>
<sequence>MGKEGRSRVRTVCPYCAVGCHVDLLVEEGRAVGLDYATDSPVNGGNLCAKGNAVLDLLDHPDRLRTPLRRTASGWEAVGWDEALDWAAERIGTIRDRHGPDALGFLSSAKCTNEENYLLQKLARLLGSNNVDHCARLCHASTLTGLAPVLGMGAATNPLHDLAQARCLFLVGSNPAENHPVAFQWVREAKDKGAVVIVADPRKTPTAWIADLHLPVRPGTDIALLHAMLHVILREGLEDKAFIRSRTTGFERTVRAVRDTAPEWAQSVTGVPAGDILRAARLFARTRPGALIYCMGITQHHNGTQAVRACANLALATGNVGRPGSGLIPVRGQDNVQGACDMGALSALLPGYRPVADPQARAAMEALWGCPPGTIPDRPGLTVTEMEAEAGRTLRALVAMGENPAVTSPAGGRVAEGLERLDFFLAIDLFLTESARSAHLVLPAAAWAEKSGSKTSADRRVQWSPRAVLPPGDARPDAWIITRLARRLGLGAHFPCESPEDVLREINRAVPAYGGITPERIREAPGGIHWPCPRQDHPGTPVLFEKTFATADGRARFFPVSFDPPPESPDADYPLCLTTGRVTAHYNSGSMTRRTPALLELSPELFVEVHPEDAARLGFSEGSRVRVVTRRGAVEASAYLSSAVARGVVFAPFHFPGTNRLTLDVVDPEARIPAFKAAACRLEPL</sequence>
<dbReference type="PROSITE" id="PS00551">
    <property type="entry name" value="MOLYBDOPTERIN_PROK_1"/>
    <property type="match status" value="1"/>
</dbReference>
<evidence type="ECO:0000256" key="3">
    <source>
        <dbReference type="ARBA" id="ARBA00023002"/>
    </source>
</evidence>
<dbReference type="STRING" id="1121391.SAMN02745206_01516"/>
<dbReference type="Proteomes" id="UP000184076">
    <property type="component" value="Unassembled WGS sequence"/>
</dbReference>
<dbReference type="InterPro" id="IPR006656">
    <property type="entry name" value="Mopterin_OxRdtase"/>
</dbReference>
<dbReference type="InterPro" id="IPR006963">
    <property type="entry name" value="Mopterin_OxRdtase_4Fe-4S_dom"/>
</dbReference>
<dbReference type="InterPro" id="IPR006657">
    <property type="entry name" value="MoPterin_dinucl-bd_dom"/>
</dbReference>
<dbReference type="InterPro" id="IPR009010">
    <property type="entry name" value="Asp_de-COase-like_dom_sf"/>
</dbReference>
<evidence type="ECO:0000313" key="8">
    <source>
        <dbReference type="Proteomes" id="UP000184076"/>
    </source>
</evidence>
<dbReference type="CDD" id="cd00508">
    <property type="entry name" value="MopB_CT_Fdh-Nap-like"/>
    <property type="match status" value="1"/>
</dbReference>
<dbReference type="Gene3D" id="3.40.50.740">
    <property type="match status" value="1"/>
</dbReference>
<dbReference type="RefSeq" id="WP_073038386.1">
    <property type="nucleotide sequence ID" value="NZ_FQVB01000012.1"/>
</dbReference>
<dbReference type="GO" id="GO:0046872">
    <property type="term" value="F:metal ion binding"/>
    <property type="evidence" value="ECO:0007669"/>
    <property type="project" value="UniProtKB-KW"/>
</dbReference>
<organism evidence="7 8">
    <name type="scientific">Desulfacinum infernum DSM 9756</name>
    <dbReference type="NCBI Taxonomy" id="1121391"/>
    <lineage>
        <taxon>Bacteria</taxon>
        <taxon>Pseudomonadati</taxon>
        <taxon>Thermodesulfobacteriota</taxon>
        <taxon>Syntrophobacteria</taxon>
        <taxon>Syntrophobacterales</taxon>
        <taxon>Syntrophobacteraceae</taxon>
        <taxon>Desulfacinum</taxon>
    </lineage>
</organism>
<dbReference type="GO" id="GO:0051539">
    <property type="term" value="F:4 iron, 4 sulfur cluster binding"/>
    <property type="evidence" value="ECO:0007669"/>
    <property type="project" value="UniProtKB-KW"/>
</dbReference>
<evidence type="ECO:0000256" key="2">
    <source>
        <dbReference type="ARBA" id="ARBA00022723"/>
    </source>
</evidence>
<proteinExistence type="predicted"/>
<dbReference type="NCBIfam" id="TIGR01591">
    <property type="entry name" value="Fdh-alpha"/>
    <property type="match status" value="1"/>
</dbReference>
<dbReference type="PANTHER" id="PTHR43105">
    <property type="entry name" value="RESPIRATORY NITRATE REDUCTASE"/>
    <property type="match status" value="1"/>
</dbReference>
<evidence type="ECO:0000256" key="1">
    <source>
        <dbReference type="ARBA" id="ARBA00022485"/>
    </source>
</evidence>
<dbReference type="Pfam" id="PF00384">
    <property type="entry name" value="Molybdopterin"/>
    <property type="match status" value="1"/>
</dbReference>
<reference evidence="8" key="1">
    <citation type="submission" date="2016-11" db="EMBL/GenBank/DDBJ databases">
        <authorList>
            <person name="Varghese N."/>
            <person name="Submissions S."/>
        </authorList>
    </citation>
    <scope>NUCLEOTIDE SEQUENCE [LARGE SCALE GENOMIC DNA]</scope>
    <source>
        <strain evidence="8">DSM 9756</strain>
    </source>
</reference>
<dbReference type="Pfam" id="PF01568">
    <property type="entry name" value="Molydop_binding"/>
    <property type="match status" value="1"/>
</dbReference>
<keyword evidence="1" id="KW-0004">4Fe-4S</keyword>
<keyword evidence="8" id="KW-1185">Reference proteome</keyword>
<protein>
    <submittedName>
        <fullName evidence="7">Formate dehydrogenase major subunit</fullName>
    </submittedName>
</protein>
<dbReference type="EMBL" id="FQVB01000012">
    <property type="protein sequence ID" value="SHF19452.1"/>
    <property type="molecule type" value="Genomic_DNA"/>
</dbReference>
<dbReference type="CDD" id="cd02753">
    <property type="entry name" value="MopB_Formate-Dh-H"/>
    <property type="match status" value="1"/>
</dbReference>
<accession>A0A1M4ZNS2</accession>